<keyword evidence="3 6" id="KW-0812">Transmembrane</keyword>
<dbReference type="EMBL" id="JAGGKT010000027">
    <property type="protein sequence ID" value="MBP1934749.1"/>
    <property type="molecule type" value="Genomic_DNA"/>
</dbReference>
<evidence type="ECO:0000313" key="8">
    <source>
        <dbReference type="Proteomes" id="UP001519343"/>
    </source>
</evidence>
<proteinExistence type="predicted"/>
<feature type="transmembrane region" description="Helical" evidence="6">
    <location>
        <begin position="412"/>
        <end position="433"/>
    </location>
</feature>
<evidence type="ECO:0000313" key="7">
    <source>
        <dbReference type="EMBL" id="MBP1934749.1"/>
    </source>
</evidence>
<dbReference type="PANTHER" id="PTHR30250:SF21">
    <property type="entry name" value="LIPID II FLIPPASE MURJ"/>
    <property type="match status" value="1"/>
</dbReference>
<evidence type="ECO:0000256" key="6">
    <source>
        <dbReference type="SAM" id="Phobius"/>
    </source>
</evidence>
<name>A0ABS4GWV5_9BACL</name>
<feature type="transmembrane region" description="Helical" evidence="6">
    <location>
        <begin position="454"/>
        <end position="477"/>
    </location>
</feature>
<evidence type="ECO:0000256" key="5">
    <source>
        <dbReference type="ARBA" id="ARBA00023136"/>
    </source>
</evidence>
<evidence type="ECO:0000256" key="3">
    <source>
        <dbReference type="ARBA" id="ARBA00022692"/>
    </source>
</evidence>
<feature type="transmembrane region" description="Helical" evidence="6">
    <location>
        <begin position="186"/>
        <end position="208"/>
    </location>
</feature>
<comment type="caution">
    <text evidence="7">The sequence shown here is derived from an EMBL/GenBank/DDBJ whole genome shotgun (WGS) entry which is preliminary data.</text>
</comment>
<dbReference type="InterPro" id="IPR002797">
    <property type="entry name" value="Polysacc_synth"/>
</dbReference>
<reference evidence="7 8" key="1">
    <citation type="submission" date="2021-03" db="EMBL/GenBank/DDBJ databases">
        <title>Genomic Encyclopedia of Type Strains, Phase IV (KMG-IV): sequencing the most valuable type-strain genomes for metagenomic binning, comparative biology and taxonomic classification.</title>
        <authorList>
            <person name="Goeker M."/>
        </authorList>
    </citation>
    <scope>NUCLEOTIDE SEQUENCE [LARGE SCALE GENOMIC DNA]</scope>
    <source>
        <strain evidence="7 8">DSM 24738</strain>
    </source>
</reference>
<keyword evidence="2" id="KW-1003">Cell membrane</keyword>
<dbReference type="Pfam" id="PF01943">
    <property type="entry name" value="Polysacc_synt"/>
    <property type="match status" value="1"/>
</dbReference>
<feature type="transmembrane region" description="Helical" evidence="6">
    <location>
        <begin position="483"/>
        <end position="507"/>
    </location>
</feature>
<feature type="transmembrane region" description="Helical" evidence="6">
    <location>
        <begin position="122"/>
        <end position="140"/>
    </location>
</feature>
<feature type="transmembrane region" description="Helical" evidence="6">
    <location>
        <begin position="330"/>
        <end position="355"/>
    </location>
</feature>
<feature type="transmembrane region" description="Helical" evidence="6">
    <location>
        <begin position="288"/>
        <end position="309"/>
    </location>
</feature>
<dbReference type="InterPro" id="IPR050833">
    <property type="entry name" value="Poly_Biosynth_Transport"/>
</dbReference>
<dbReference type="RefSeq" id="WP_209812733.1">
    <property type="nucleotide sequence ID" value="NZ_JAGGKT010000027.1"/>
</dbReference>
<keyword evidence="8" id="KW-1185">Reference proteome</keyword>
<feature type="transmembrane region" description="Helical" evidence="6">
    <location>
        <begin position="91"/>
        <end position="110"/>
    </location>
</feature>
<dbReference type="InterPro" id="IPR024923">
    <property type="entry name" value="PG_synth_SpoVB"/>
</dbReference>
<feature type="transmembrane region" description="Helical" evidence="6">
    <location>
        <begin position="389"/>
        <end position="406"/>
    </location>
</feature>
<feature type="transmembrane region" description="Helical" evidence="6">
    <location>
        <begin position="361"/>
        <end position="382"/>
    </location>
</feature>
<accession>A0ABS4GWV5</accession>
<protein>
    <submittedName>
        <fullName evidence="7">Stage V sporulation protein B</fullName>
    </submittedName>
</protein>
<dbReference type="PANTHER" id="PTHR30250">
    <property type="entry name" value="PST FAMILY PREDICTED COLANIC ACID TRANSPORTER"/>
    <property type="match status" value="1"/>
</dbReference>
<evidence type="ECO:0000256" key="1">
    <source>
        <dbReference type="ARBA" id="ARBA00004651"/>
    </source>
</evidence>
<comment type="subcellular location">
    <subcellularLocation>
        <location evidence="1">Cell membrane</location>
        <topology evidence="1">Multi-pass membrane protein</topology>
    </subcellularLocation>
</comment>
<gene>
    <name evidence="7" type="ORF">J2Z37_004769</name>
</gene>
<evidence type="ECO:0000256" key="4">
    <source>
        <dbReference type="ARBA" id="ARBA00022989"/>
    </source>
</evidence>
<dbReference type="Proteomes" id="UP001519343">
    <property type="component" value="Unassembled WGS sequence"/>
</dbReference>
<dbReference type="CDD" id="cd13124">
    <property type="entry name" value="MATE_SpoVB_like"/>
    <property type="match status" value="1"/>
</dbReference>
<dbReference type="PIRSF" id="PIRSF038958">
    <property type="entry name" value="PG_synth_SpoVB"/>
    <property type="match status" value="1"/>
</dbReference>
<feature type="transmembrane region" description="Helical" evidence="6">
    <location>
        <begin position="161"/>
        <end position="180"/>
    </location>
</feature>
<feature type="transmembrane region" description="Helical" evidence="6">
    <location>
        <begin position="40"/>
        <end position="61"/>
    </location>
</feature>
<organism evidence="7 8">
    <name type="scientific">Ammoniphilus resinae</name>
    <dbReference type="NCBI Taxonomy" id="861532"/>
    <lineage>
        <taxon>Bacteria</taxon>
        <taxon>Bacillati</taxon>
        <taxon>Bacillota</taxon>
        <taxon>Bacilli</taxon>
        <taxon>Bacillales</taxon>
        <taxon>Paenibacillaceae</taxon>
        <taxon>Aneurinibacillus group</taxon>
        <taxon>Ammoniphilus</taxon>
    </lineage>
</organism>
<keyword evidence="4 6" id="KW-1133">Transmembrane helix</keyword>
<sequence length="534" mass="57171">MSKNALLKGTLILTLAALVTRVLGVAQRIPLQRILGDEGMATYGIAYNIYGILLIIATVGIPSALSKQIAEYHALGLYHEARQTYRASRDFSLVAGLVATVVLYLIAPFYAVHISHDPDAALSIRAIAPALLLFPLISIMRGYFQGLQFMSPTGLSQVSEQILRVGVAVLFPVLLLGAGWSKEVAVAGASFGAVAGSLGAILVLLYFFRKERGERKKQLVEQREFRRLQRKEIFRRLLWTAIPISLASTAIPLIYFIDSSTVIPLLQGDLGQAGAKEMLGILTGRAQSLASIPPILAIALSSAVLPAVASSFSRGDLGEVTRTGSLALRLTLVTGAPLALYLTAGAFAVNGFLFGDVQGSWVVALLCFGSIFQMVMMTSMAILQGLGKVMLPMWFVFAGIVAKAVLNPVLTPLFGIYGVIVATSAAFVVILLLNMWAIRREVPLDVIGDRLSGFMAASIGLVVVVWLVYQGCVAVLPGGWHPAIYYGLICMATGLVSFPVYGLLLVWRKGLAPEDIRYLPGPVRRICAKIGVGG</sequence>
<evidence type="ECO:0000256" key="2">
    <source>
        <dbReference type="ARBA" id="ARBA00022475"/>
    </source>
</evidence>
<feature type="transmembrane region" description="Helical" evidence="6">
    <location>
        <begin position="237"/>
        <end position="257"/>
    </location>
</feature>
<keyword evidence="5 6" id="KW-0472">Membrane</keyword>